<name>A0A119AP92_9BURK</name>
<protein>
    <submittedName>
        <fullName evidence="1">Uncharacterized protein</fullName>
    </submittedName>
</protein>
<dbReference type="EMBL" id="LPEQ01000113">
    <property type="protein sequence ID" value="KVV40778.1"/>
    <property type="molecule type" value="Genomic_DNA"/>
</dbReference>
<evidence type="ECO:0000313" key="1">
    <source>
        <dbReference type="EMBL" id="KVV40778.1"/>
    </source>
</evidence>
<reference evidence="1 2" key="1">
    <citation type="submission" date="2015-11" db="EMBL/GenBank/DDBJ databases">
        <title>Expanding the genomic diversity of Burkholderia species for the development of highly accurate diagnostics.</title>
        <authorList>
            <person name="Sahl J."/>
            <person name="Keim P."/>
            <person name="Wagner D."/>
        </authorList>
    </citation>
    <scope>NUCLEOTIDE SEQUENCE [LARGE SCALE GENOMIC DNA]</scope>
    <source>
        <strain evidence="1 2">MSMB1301WGS</strain>
    </source>
</reference>
<comment type="caution">
    <text evidence="1">The sequence shown here is derived from an EMBL/GenBank/DDBJ whole genome shotgun (WGS) entry which is preliminary data.</text>
</comment>
<evidence type="ECO:0000313" key="2">
    <source>
        <dbReference type="Proteomes" id="UP000062317"/>
    </source>
</evidence>
<keyword evidence="2" id="KW-1185">Reference proteome</keyword>
<proteinExistence type="predicted"/>
<dbReference type="AlphaFoldDB" id="A0A119AP92"/>
<dbReference type="Proteomes" id="UP000062317">
    <property type="component" value="Unassembled WGS sequence"/>
</dbReference>
<gene>
    <name evidence="1" type="ORF">WT27_12665</name>
</gene>
<accession>A0A119AP92</accession>
<sequence length="158" mass="18071">MSVLPEHEGSYDLRRSEDGTVTPADFVSSKWQVDIAGFDGWRGLEFETTPEGVLRERRALSRYRFAKPATFKRALQAAVRLARYHVAAQRRRKAFGFYLIANRIDPERLHAVDRAWLERHVVRLGAGRPEIEAKVNKFFAKRGAPPLQVHEITATRGT</sequence>
<organism evidence="1 2">
    <name type="scientific">Burkholderia territorii</name>
    <dbReference type="NCBI Taxonomy" id="1503055"/>
    <lineage>
        <taxon>Bacteria</taxon>
        <taxon>Pseudomonadati</taxon>
        <taxon>Pseudomonadota</taxon>
        <taxon>Betaproteobacteria</taxon>
        <taxon>Burkholderiales</taxon>
        <taxon>Burkholderiaceae</taxon>
        <taxon>Burkholderia</taxon>
        <taxon>Burkholderia cepacia complex</taxon>
    </lineage>
</organism>